<gene>
    <name evidence="2" type="ordered locus">Turpa_1985</name>
</gene>
<dbReference type="STRING" id="869212.Turpa_1985"/>
<evidence type="ECO:0008006" key="4">
    <source>
        <dbReference type="Google" id="ProtNLM"/>
    </source>
</evidence>
<dbReference type="Proteomes" id="UP000006048">
    <property type="component" value="Chromosome"/>
</dbReference>
<keyword evidence="3" id="KW-1185">Reference proteome</keyword>
<protein>
    <recommendedName>
        <fullName evidence="4">Outer membrane protein beta-barrel domain-containing protein</fullName>
    </recommendedName>
</protein>
<accession>I4B5S5</accession>
<dbReference type="EMBL" id="CP002959">
    <property type="protein sequence ID" value="AFM12632.1"/>
    <property type="molecule type" value="Genomic_DNA"/>
</dbReference>
<dbReference type="RefSeq" id="WP_014803139.1">
    <property type="nucleotide sequence ID" value="NC_018020.1"/>
</dbReference>
<organism evidence="2 3">
    <name type="scientific">Turneriella parva (strain ATCC BAA-1111 / DSM 21527 / NCTC 11395 / H)</name>
    <name type="common">Leptospira parva</name>
    <dbReference type="NCBI Taxonomy" id="869212"/>
    <lineage>
        <taxon>Bacteria</taxon>
        <taxon>Pseudomonadati</taxon>
        <taxon>Spirochaetota</taxon>
        <taxon>Spirochaetia</taxon>
        <taxon>Leptospirales</taxon>
        <taxon>Leptospiraceae</taxon>
        <taxon>Turneriella</taxon>
    </lineage>
</organism>
<proteinExistence type="predicted"/>
<dbReference type="HOGENOM" id="CLU_1467622_0_0_12"/>
<feature type="transmembrane region" description="Helical" evidence="1">
    <location>
        <begin position="12"/>
        <end position="32"/>
    </location>
</feature>
<evidence type="ECO:0000313" key="3">
    <source>
        <dbReference type="Proteomes" id="UP000006048"/>
    </source>
</evidence>
<dbReference type="KEGG" id="tpx:Turpa_1985"/>
<keyword evidence="1" id="KW-1133">Transmembrane helix</keyword>
<reference evidence="2 3" key="1">
    <citation type="submission" date="2012-06" db="EMBL/GenBank/DDBJ databases">
        <title>The complete chromosome of genome of Turneriella parva DSM 21527.</title>
        <authorList>
            <consortium name="US DOE Joint Genome Institute (JGI-PGF)"/>
            <person name="Lucas S."/>
            <person name="Han J."/>
            <person name="Lapidus A."/>
            <person name="Bruce D."/>
            <person name="Goodwin L."/>
            <person name="Pitluck S."/>
            <person name="Peters L."/>
            <person name="Kyrpides N."/>
            <person name="Mavromatis K."/>
            <person name="Ivanova N."/>
            <person name="Mikhailova N."/>
            <person name="Chertkov O."/>
            <person name="Detter J.C."/>
            <person name="Tapia R."/>
            <person name="Han C."/>
            <person name="Land M."/>
            <person name="Hauser L."/>
            <person name="Markowitz V."/>
            <person name="Cheng J.-F."/>
            <person name="Hugenholtz P."/>
            <person name="Woyke T."/>
            <person name="Wu D."/>
            <person name="Gronow S."/>
            <person name="Wellnitz S."/>
            <person name="Brambilla E."/>
            <person name="Klenk H.-P."/>
            <person name="Eisen J.A."/>
        </authorList>
    </citation>
    <scope>NUCLEOTIDE SEQUENCE [LARGE SCALE GENOMIC DNA]</scope>
    <source>
        <strain evidence="3">ATCC BAA-1111 / DSM 21527 / NCTC 11395 / H</strain>
    </source>
</reference>
<sequence length="184" mass="19909">MPAQRHRHLRFITLRLEILIVAFTFTSGTFAAERRAAVSFAPGFLTAQGAVAYGVGAEAEWYGRAGVSVRGDLYALLGASKSLALQQIYQAMLGIAYNFERSGPLAPFVGFQPGFGFASVRNGIADGLYLYPVMSPLFGAHLFASEGWQVSGHVRYVFGEMNYAETGAVYLSEFRAGVSLGQTF</sequence>
<keyword evidence="1" id="KW-0472">Membrane</keyword>
<dbReference type="AlphaFoldDB" id="I4B5S5"/>
<evidence type="ECO:0000256" key="1">
    <source>
        <dbReference type="SAM" id="Phobius"/>
    </source>
</evidence>
<name>I4B5S5_TURPD</name>
<keyword evidence="1" id="KW-0812">Transmembrane</keyword>
<evidence type="ECO:0000313" key="2">
    <source>
        <dbReference type="EMBL" id="AFM12632.1"/>
    </source>
</evidence>